<feature type="region of interest" description="Disordered" evidence="14">
    <location>
        <begin position="619"/>
        <end position="655"/>
    </location>
</feature>
<dbReference type="AlphaFoldDB" id="A0A0K9PQP1"/>
<dbReference type="PROSITE" id="PS01078">
    <property type="entry name" value="MOCF_BIOSYNTHESIS_1"/>
    <property type="match status" value="1"/>
</dbReference>
<dbReference type="FunFam" id="2.170.190.11:FF:000001">
    <property type="entry name" value="Molybdopterin molybdenumtransferase"/>
    <property type="match status" value="1"/>
</dbReference>
<dbReference type="EMBL" id="LFYR01000682">
    <property type="protein sequence ID" value="KMZ71269.1"/>
    <property type="molecule type" value="Genomic_DNA"/>
</dbReference>
<dbReference type="Pfam" id="PF03453">
    <property type="entry name" value="MoeA_N"/>
    <property type="match status" value="1"/>
</dbReference>
<dbReference type="PANTHER" id="PTHR10192:SF5">
    <property type="entry name" value="GEPHYRIN"/>
    <property type="match status" value="1"/>
</dbReference>
<dbReference type="GO" id="GO:0061598">
    <property type="term" value="F:molybdopterin adenylyltransferase activity"/>
    <property type="evidence" value="ECO:0007669"/>
    <property type="project" value="UniProtKB-UniRule"/>
</dbReference>
<dbReference type="FunFam" id="3.40.980.10:FF:000009">
    <property type="entry name" value="Molybdopterin molybdenumtransferase"/>
    <property type="match status" value="1"/>
</dbReference>
<keyword evidence="7 13" id="KW-0479">Metal-binding</keyword>
<feature type="domain" description="MoaB/Mog" evidence="15">
    <location>
        <begin position="464"/>
        <end position="613"/>
    </location>
</feature>
<dbReference type="SUPFAM" id="SSF63882">
    <property type="entry name" value="MoeA N-terminal region -like"/>
    <property type="match status" value="1"/>
</dbReference>
<comment type="pathway">
    <text evidence="2 13">Cofactor biosynthesis; molybdopterin biosynthesis.</text>
</comment>
<keyword evidence="17" id="KW-1185">Reference proteome</keyword>
<dbReference type="GO" id="GO:0005737">
    <property type="term" value="C:cytoplasm"/>
    <property type="evidence" value="ECO:0000318"/>
    <property type="project" value="GO_Central"/>
</dbReference>
<dbReference type="Pfam" id="PF00994">
    <property type="entry name" value="MoCF_biosynth"/>
    <property type="match status" value="2"/>
</dbReference>
<dbReference type="Pfam" id="PF03454">
    <property type="entry name" value="MoeA_C"/>
    <property type="match status" value="1"/>
</dbReference>
<evidence type="ECO:0000259" key="15">
    <source>
        <dbReference type="SMART" id="SM00852"/>
    </source>
</evidence>
<evidence type="ECO:0000313" key="17">
    <source>
        <dbReference type="Proteomes" id="UP000036987"/>
    </source>
</evidence>
<dbReference type="InterPro" id="IPR008284">
    <property type="entry name" value="MoCF_biosynth_CS"/>
</dbReference>
<dbReference type="InterPro" id="IPR005111">
    <property type="entry name" value="MoeA_C_domain_IV"/>
</dbReference>
<dbReference type="InterPro" id="IPR038987">
    <property type="entry name" value="MoeA-like"/>
</dbReference>
<dbReference type="PANTHER" id="PTHR10192">
    <property type="entry name" value="MOLYBDOPTERIN BIOSYNTHESIS PROTEIN"/>
    <property type="match status" value="1"/>
</dbReference>
<dbReference type="GO" id="GO:0061599">
    <property type="term" value="F:molybdopterin molybdotransferase activity"/>
    <property type="evidence" value="ECO:0000318"/>
    <property type="project" value="GO_Central"/>
</dbReference>
<reference evidence="17" key="1">
    <citation type="journal article" date="2016" name="Nature">
        <title>The genome of the seagrass Zostera marina reveals angiosperm adaptation to the sea.</title>
        <authorList>
            <person name="Olsen J.L."/>
            <person name="Rouze P."/>
            <person name="Verhelst B."/>
            <person name="Lin Y.-C."/>
            <person name="Bayer T."/>
            <person name="Collen J."/>
            <person name="Dattolo E."/>
            <person name="De Paoli E."/>
            <person name="Dittami S."/>
            <person name="Maumus F."/>
            <person name="Michel G."/>
            <person name="Kersting A."/>
            <person name="Lauritano C."/>
            <person name="Lohaus R."/>
            <person name="Toepel M."/>
            <person name="Tonon T."/>
            <person name="Vanneste K."/>
            <person name="Amirebrahimi M."/>
            <person name="Brakel J."/>
            <person name="Bostroem C."/>
            <person name="Chovatia M."/>
            <person name="Grimwood J."/>
            <person name="Jenkins J.W."/>
            <person name="Jueterbock A."/>
            <person name="Mraz A."/>
            <person name="Stam W.T."/>
            <person name="Tice H."/>
            <person name="Bornberg-Bauer E."/>
            <person name="Green P.J."/>
            <person name="Pearson G.A."/>
            <person name="Procaccini G."/>
            <person name="Duarte C.M."/>
            <person name="Schmutz J."/>
            <person name="Reusch T.B.H."/>
            <person name="Van de Peer Y."/>
        </authorList>
    </citation>
    <scope>NUCLEOTIDE SEQUENCE [LARGE SCALE GENOMIC DNA]</scope>
    <source>
        <strain evidence="17">cv. Finnish</strain>
    </source>
</reference>
<sequence length="655" mass="70161">MISADEALDLVLRATTRLAAHEVPIIDSVGFIVAEDVVAPDPHPSYRASVKDGYAVVASDGPGVYPVITKSRAGSDGVGVVVESCTVVYVTTGGPIPEGADAVIQVEDTKPYSSTSNHSSMVEILTKVSPGTDIRAVGCDIKKGATVLKAGEKIGSSEIGLLATVGVTHVKVYPKPSIAVLSTGDELVNPDTKFLNRGHIRDSNRSMLFAACMQEKCNLVDFGIVPDNEKHLNSVLDEVFSSPIDVLITSGGVSMGDRDFVKPLLEKRGTMHFSKVNIKPGKPITFTEISVQRKNENFARKCLAFGLPGNPASCLVCFHLFVLPAIRHLSGWLNTHPPRILTRLAQPVKSDSHRPEFHRAVVRFEVDNGYGHPGFVAESTGFQMSSRLLSMKANALLELPRTASIIPAGSLVPAVLISDTPSFSLGRIENSMNFLSSSLDSSSQIVNVEKNIDNESHSSRIKVGILTVSDTVSLGNGPDRSGPRAISVVNSASEKLGGTPVLTTAVVPDEVEKIKNILQKWSDIDKLDLILTLGGTGFTPRDVTPEATKSVIEKETPGLLFVMLQESLKITPFAMLSRAAAGIRRGTLIINMPGNPNAVAECMDALLPALKHALKQIKGDKREKHPKHVPHAEAKPTDTWEQSFKQASTQSGCSC</sequence>
<protein>
    <recommendedName>
        <fullName evidence="13">Molybdopterin biosynthesis protein CNX1</fullName>
    </recommendedName>
    <alternativeName>
        <fullName evidence="13">Molybdenum cofactor biosynthesis enzyme CNX1</fullName>
    </alternativeName>
    <domain>
        <recommendedName>
            <fullName evidence="13">Molybdopterin molybdenumtransferase</fullName>
            <shortName evidence="13">MPT Mo-transferase</shortName>
            <ecNumber evidence="13">2.10.1.1</ecNumber>
        </recommendedName>
        <alternativeName>
            <fullName evidence="13">Domain E</fullName>
        </alternativeName>
    </domain>
    <domain>
        <recommendedName>
            <fullName evidence="13">Molybdopterin adenylyltransferase</fullName>
            <shortName evidence="13">MPT adenylyltransferase</shortName>
            <ecNumber evidence="13">2.7.7.75</ecNumber>
        </recommendedName>
        <alternativeName>
            <fullName evidence="13">Domain G</fullName>
        </alternativeName>
    </domain>
</protein>
<accession>A0A0K9PQP1</accession>
<comment type="similarity">
    <text evidence="13">Belongs to the MoeA family.</text>
</comment>
<evidence type="ECO:0000256" key="9">
    <source>
        <dbReference type="ARBA" id="ARBA00022840"/>
    </source>
</evidence>
<dbReference type="Gene3D" id="2.40.340.10">
    <property type="entry name" value="MoeA, C-terminal, domain IV"/>
    <property type="match status" value="1"/>
</dbReference>
<keyword evidence="10 13" id="KW-0460">Magnesium</keyword>
<dbReference type="CDD" id="cd00887">
    <property type="entry name" value="MoeA"/>
    <property type="match status" value="1"/>
</dbReference>
<evidence type="ECO:0000256" key="8">
    <source>
        <dbReference type="ARBA" id="ARBA00022741"/>
    </source>
</evidence>
<evidence type="ECO:0000256" key="2">
    <source>
        <dbReference type="ARBA" id="ARBA00005046"/>
    </source>
</evidence>
<dbReference type="STRING" id="29655.A0A0K9PQP1"/>
<feature type="domain" description="MoaB/Mog" evidence="15">
    <location>
        <begin position="179"/>
        <end position="328"/>
    </location>
</feature>
<dbReference type="OrthoDB" id="4349954at2759"/>
<evidence type="ECO:0000256" key="3">
    <source>
        <dbReference type="ARBA" id="ARBA00007589"/>
    </source>
</evidence>
<evidence type="ECO:0000256" key="5">
    <source>
        <dbReference type="ARBA" id="ARBA00022505"/>
    </source>
</evidence>
<dbReference type="Gene3D" id="3.40.980.10">
    <property type="entry name" value="MoaB/Mog-like domain"/>
    <property type="match status" value="2"/>
</dbReference>
<keyword evidence="12" id="KW-0511">Multifunctional enzyme</keyword>
<dbReference type="InterPro" id="IPR036425">
    <property type="entry name" value="MoaB/Mog-like_dom_sf"/>
</dbReference>
<comment type="caution">
    <text evidence="16">The sequence shown here is derived from an EMBL/GenBank/DDBJ whole genome shotgun (WGS) entry which is preliminary data.</text>
</comment>
<dbReference type="NCBIfam" id="NF045515">
    <property type="entry name" value="Glp_gephyrin"/>
    <property type="match status" value="1"/>
</dbReference>
<keyword evidence="9" id="KW-0067">ATP-binding</keyword>
<evidence type="ECO:0000313" key="16">
    <source>
        <dbReference type="EMBL" id="KMZ71269.1"/>
    </source>
</evidence>
<evidence type="ECO:0000256" key="10">
    <source>
        <dbReference type="ARBA" id="ARBA00022842"/>
    </source>
</evidence>
<dbReference type="Gene3D" id="3.90.105.10">
    <property type="entry name" value="Molybdopterin biosynthesis moea protein, domain 2"/>
    <property type="match status" value="1"/>
</dbReference>
<comment type="catalytic activity">
    <reaction evidence="13">
        <text>adenylyl-molybdopterin + molybdate = Mo-molybdopterin + AMP + H(+)</text>
        <dbReference type="Rhea" id="RHEA:35047"/>
        <dbReference type="ChEBI" id="CHEBI:15378"/>
        <dbReference type="ChEBI" id="CHEBI:36264"/>
        <dbReference type="ChEBI" id="CHEBI:62727"/>
        <dbReference type="ChEBI" id="CHEBI:71302"/>
        <dbReference type="ChEBI" id="CHEBI:456215"/>
    </reaction>
</comment>
<comment type="function">
    <text evidence="13">Catalyzes two steps in the biosynthesis of the molybdenum cofactor. In the first step, molybdopterin is adenylated. Subsequently, molybdate is inserted into adenylated molybdopterin and AMP is released.</text>
</comment>
<dbReference type="GO" id="GO:0046872">
    <property type="term" value="F:metal ion binding"/>
    <property type="evidence" value="ECO:0007669"/>
    <property type="project" value="UniProtKB-UniRule"/>
</dbReference>
<evidence type="ECO:0000256" key="4">
    <source>
        <dbReference type="ARBA" id="ARBA00008339"/>
    </source>
</evidence>
<dbReference type="Proteomes" id="UP000036987">
    <property type="component" value="Unassembled WGS sequence"/>
</dbReference>
<dbReference type="SMART" id="SM00852">
    <property type="entry name" value="MoCF_biosynth"/>
    <property type="match status" value="2"/>
</dbReference>
<dbReference type="Gene3D" id="2.170.190.11">
    <property type="entry name" value="Molybdopterin biosynthesis moea protein, domain 3"/>
    <property type="match status" value="1"/>
</dbReference>
<comment type="similarity">
    <text evidence="4">In the C-terminal section; belongs to the MoeA family.</text>
</comment>
<dbReference type="GO" id="GO:0006777">
    <property type="term" value="P:Mo-molybdopterin cofactor biosynthetic process"/>
    <property type="evidence" value="ECO:0000318"/>
    <property type="project" value="GO_Central"/>
</dbReference>
<dbReference type="InterPro" id="IPR005110">
    <property type="entry name" value="MoeA_linker/N"/>
</dbReference>
<dbReference type="CDD" id="cd00886">
    <property type="entry name" value="MogA_MoaB"/>
    <property type="match status" value="1"/>
</dbReference>
<dbReference type="InterPro" id="IPR001453">
    <property type="entry name" value="MoaB/Mog_dom"/>
</dbReference>
<dbReference type="FunFam" id="3.40.980.10:FF:000002">
    <property type="entry name" value="Molybdopterin molybdenumtransferase"/>
    <property type="match status" value="1"/>
</dbReference>
<name>A0A0K9PQP1_ZOSMR</name>
<dbReference type="SUPFAM" id="SSF63867">
    <property type="entry name" value="MoeA C-terminal domain-like"/>
    <property type="match status" value="1"/>
</dbReference>
<dbReference type="EC" id="2.10.1.1" evidence="13"/>
<dbReference type="GO" id="GO:0005829">
    <property type="term" value="C:cytosol"/>
    <property type="evidence" value="ECO:0000318"/>
    <property type="project" value="GO_Central"/>
</dbReference>
<dbReference type="InterPro" id="IPR036135">
    <property type="entry name" value="MoeA_linker/N_sf"/>
</dbReference>
<dbReference type="InterPro" id="IPR036688">
    <property type="entry name" value="MoeA_C_domain_IV_sf"/>
</dbReference>
<organism evidence="16 17">
    <name type="scientific">Zostera marina</name>
    <name type="common">Eelgrass</name>
    <dbReference type="NCBI Taxonomy" id="29655"/>
    <lineage>
        <taxon>Eukaryota</taxon>
        <taxon>Viridiplantae</taxon>
        <taxon>Streptophyta</taxon>
        <taxon>Embryophyta</taxon>
        <taxon>Tracheophyta</taxon>
        <taxon>Spermatophyta</taxon>
        <taxon>Magnoliopsida</taxon>
        <taxon>Liliopsida</taxon>
        <taxon>Zosteraceae</taxon>
        <taxon>Zostera</taxon>
    </lineage>
</organism>
<dbReference type="GO" id="GO:0005524">
    <property type="term" value="F:ATP binding"/>
    <property type="evidence" value="ECO:0007669"/>
    <property type="project" value="UniProtKB-UniRule"/>
</dbReference>
<evidence type="ECO:0000256" key="14">
    <source>
        <dbReference type="SAM" id="MobiDB-lite"/>
    </source>
</evidence>
<comment type="cofactor">
    <cofactor evidence="1 13">
        <name>Mg(2+)</name>
        <dbReference type="ChEBI" id="CHEBI:18420"/>
    </cofactor>
</comment>
<keyword evidence="5 13" id="KW-0500">Molybdenum</keyword>
<dbReference type="NCBIfam" id="TIGR00177">
    <property type="entry name" value="molyb_syn"/>
    <property type="match status" value="2"/>
</dbReference>
<keyword evidence="6 13" id="KW-0808">Transferase</keyword>
<evidence type="ECO:0000256" key="11">
    <source>
        <dbReference type="ARBA" id="ARBA00023150"/>
    </source>
</evidence>
<keyword evidence="8" id="KW-0547">Nucleotide-binding</keyword>
<feature type="compositionally biased region" description="Polar residues" evidence="14">
    <location>
        <begin position="639"/>
        <end position="655"/>
    </location>
</feature>
<gene>
    <name evidence="16" type="ORF">ZOSMA_184G00210</name>
</gene>
<dbReference type="OMA" id="HRAIVRW"/>
<dbReference type="SUPFAM" id="SSF53218">
    <property type="entry name" value="Molybdenum cofactor biosynthesis proteins"/>
    <property type="match status" value="2"/>
</dbReference>
<proteinExistence type="inferred from homology"/>
<evidence type="ECO:0000256" key="13">
    <source>
        <dbReference type="RuleBase" id="RU365090"/>
    </source>
</evidence>
<keyword evidence="11 13" id="KW-0501">Molybdenum cofactor biosynthesis</keyword>
<dbReference type="UniPathway" id="UPA00344"/>
<evidence type="ECO:0000256" key="1">
    <source>
        <dbReference type="ARBA" id="ARBA00001946"/>
    </source>
</evidence>
<evidence type="ECO:0000256" key="6">
    <source>
        <dbReference type="ARBA" id="ARBA00022679"/>
    </source>
</evidence>
<dbReference type="EC" id="2.7.7.75" evidence="13"/>
<evidence type="ECO:0000256" key="7">
    <source>
        <dbReference type="ARBA" id="ARBA00022723"/>
    </source>
</evidence>
<comment type="catalytic activity">
    <reaction evidence="13">
        <text>molybdopterin + ATP + H(+) = adenylyl-molybdopterin + diphosphate</text>
        <dbReference type="Rhea" id="RHEA:31331"/>
        <dbReference type="ChEBI" id="CHEBI:15378"/>
        <dbReference type="ChEBI" id="CHEBI:30616"/>
        <dbReference type="ChEBI" id="CHEBI:33019"/>
        <dbReference type="ChEBI" id="CHEBI:58698"/>
        <dbReference type="ChEBI" id="CHEBI:62727"/>
    </reaction>
</comment>
<comment type="similarity">
    <text evidence="3">In the N-terminal section; belongs to the MoaB/Mog family.</text>
</comment>
<evidence type="ECO:0000256" key="12">
    <source>
        <dbReference type="ARBA" id="ARBA00023268"/>
    </source>
</evidence>